<dbReference type="WBParaSite" id="JU765_v2.g6171.t1">
    <property type="protein sequence ID" value="JU765_v2.g6171.t1"/>
    <property type="gene ID" value="JU765_v2.g6171"/>
</dbReference>
<evidence type="ECO:0000313" key="1">
    <source>
        <dbReference type="Proteomes" id="UP000887576"/>
    </source>
</evidence>
<proteinExistence type="predicted"/>
<accession>A0AC34REV7</accession>
<dbReference type="Proteomes" id="UP000887576">
    <property type="component" value="Unplaced"/>
</dbReference>
<organism evidence="1 2">
    <name type="scientific">Panagrolaimus sp. JU765</name>
    <dbReference type="NCBI Taxonomy" id="591449"/>
    <lineage>
        <taxon>Eukaryota</taxon>
        <taxon>Metazoa</taxon>
        <taxon>Ecdysozoa</taxon>
        <taxon>Nematoda</taxon>
        <taxon>Chromadorea</taxon>
        <taxon>Rhabditida</taxon>
        <taxon>Tylenchina</taxon>
        <taxon>Panagrolaimomorpha</taxon>
        <taxon>Panagrolaimoidea</taxon>
        <taxon>Panagrolaimidae</taxon>
        <taxon>Panagrolaimus</taxon>
    </lineage>
</organism>
<protein>
    <submittedName>
        <fullName evidence="2">Uncharacterized protein</fullName>
    </submittedName>
</protein>
<reference evidence="2" key="1">
    <citation type="submission" date="2022-11" db="UniProtKB">
        <authorList>
            <consortium name="WormBaseParasite"/>
        </authorList>
    </citation>
    <scope>IDENTIFICATION</scope>
</reference>
<evidence type="ECO:0000313" key="2">
    <source>
        <dbReference type="WBParaSite" id="JU765_v2.g6171.t1"/>
    </source>
</evidence>
<name>A0AC34REV7_9BILA</name>
<sequence length="116" mass="13174">MAHTQRTTRMLVVVMILCVAVEFPHGLLNLCTAIYGEKFGIIVYDHLGSFMEMLTLFYSSAKSVKTKKCTINGTRKVNTTQKNYSITLVFAVKNQLKKVDLKKMQITGLLAKRNER</sequence>